<sequence>MKKRILAVLAVVTLVLGFAGASASAAGQDQGGIRTLELPSVH</sequence>
<accession>A0A562K2R1</accession>
<dbReference type="AlphaFoldDB" id="A0A562K2R1"/>
<comment type="caution">
    <text evidence="2">The sequence shown here is derived from an EMBL/GenBank/DDBJ whole genome shotgun (WGS) entry which is preliminary data.</text>
</comment>
<proteinExistence type="predicted"/>
<evidence type="ECO:0000256" key="1">
    <source>
        <dbReference type="SAM" id="SignalP"/>
    </source>
</evidence>
<reference evidence="2 3" key="1">
    <citation type="journal article" date="2015" name="Stand. Genomic Sci.">
        <title>Genomic Encyclopedia of Bacterial and Archaeal Type Strains, Phase III: the genomes of soil and plant-associated and newly described type strains.</title>
        <authorList>
            <person name="Whitman W.B."/>
            <person name="Woyke T."/>
            <person name="Klenk H.P."/>
            <person name="Zhou Y."/>
            <person name="Lilburn T.G."/>
            <person name="Beck B.J."/>
            <person name="De Vos P."/>
            <person name="Vandamme P."/>
            <person name="Eisen J.A."/>
            <person name="Garrity G."/>
            <person name="Hugenholtz P."/>
            <person name="Kyrpides N.C."/>
        </authorList>
    </citation>
    <scope>NUCLEOTIDE SEQUENCE [LARGE SCALE GENOMIC DNA]</scope>
    <source>
        <strain evidence="2 3">CGMCC 1.10115</strain>
    </source>
</reference>
<dbReference type="Proteomes" id="UP000318667">
    <property type="component" value="Unassembled WGS sequence"/>
</dbReference>
<feature type="signal peptide" evidence="1">
    <location>
        <begin position="1"/>
        <end position="25"/>
    </location>
</feature>
<gene>
    <name evidence="2" type="ORF">IQ19_00966</name>
</gene>
<keyword evidence="1" id="KW-0732">Signal</keyword>
<feature type="chain" id="PRO_5022053781" evidence="1">
    <location>
        <begin position="26"/>
        <end position="42"/>
    </location>
</feature>
<organism evidence="2 3">
    <name type="scientific">Cytobacillus oceanisediminis</name>
    <dbReference type="NCBI Taxonomy" id="665099"/>
    <lineage>
        <taxon>Bacteria</taxon>
        <taxon>Bacillati</taxon>
        <taxon>Bacillota</taxon>
        <taxon>Bacilli</taxon>
        <taxon>Bacillales</taxon>
        <taxon>Bacillaceae</taxon>
        <taxon>Cytobacillus</taxon>
    </lineage>
</organism>
<dbReference type="RefSeq" id="WP_277875273.1">
    <property type="nucleotide sequence ID" value="NZ_CBCSDC010000010.1"/>
</dbReference>
<dbReference type="GeneID" id="79719306"/>
<evidence type="ECO:0000313" key="3">
    <source>
        <dbReference type="Proteomes" id="UP000318667"/>
    </source>
</evidence>
<evidence type="ECO:0000313" key="2">
    <source>
        <dbReference type="EMBL" id="TWH89719.1"/>
    </source>
</evidence>
<keyword evidence="3" id="KW-1185">Reference proteome</keyword>
<dbReference type="EMBL" id="VLKI01000002">
    <property type="protein sequence ID" value="TWH89719.1"/>
    <property type="molecule type" value="Genomic_DNA"/>
</dbReference>
<name>A0A562K2R1_9BACI</name>
<protein>
    <submittedName>
        <fullName evidence="2">Uncharacterized protein</fullName>
    </submittedName>
</protein>